<gene>
    <name evidence="2" type="ORF">GBAR_LOCUS21205</name>
</gene>
<evidence type="ECO:0000256" key="1">
    <source>
        <dbReference type="SAM" id="MobiDB-lite"/>
    </source>
</evidence>
<evidence type="ECO:0000313" key="3">
    <source>
        <dbReference type="Proteomes" id="UP001174909"/>
    </source>
</evidence>
<dbReference type="InterPro" id="IPR029063">
    <property type="entry name" value="SAM-dependent_MTases_sf"/>
</dbReference>
<organism evidence="2 3">
    <name type="scientific">Geodia barretti</name>
    <name type="common">Barrett's horny sponge</name>
    <dbReference type="NCBI Taxonomy" id="519541"/>
    <lineage>
        <taxon>Eukaryota</taxon>
        <taxon>Metazoa</taxon>
        <taxon>Porifera</taxon>
        <taxon>Demospongiae</taxon>
        <taxon>Heteroscleromorpha</taxon>
        <taxon>Tetractinellida</taxon>
        <taxon>Astrophorina</taxon>
        <taxon>Geodiidae</taxon>
        <taxon>Geodia</taxon>
    </lineage>
</organism>
<keyword evidence="2" id="KW-0808">Transferase</keyword>
<feature type="compositionally biased region" description="Polar residues" evidence="1">
    <location>
        <begin position="1"/>
        <end position="11"/>
    </location>
</feature>
<keyword evidence="2" id="KW-0489">Methyltransferase</keyword>
<reference evidence="2" key="1">
    <citation type="submission" date="2023-03" db="EMBL/GenBank/DDBJ databases">
        <authorList>
            <person name="Steffen K."/>
            <person name="Cardenas P."/>
        </authorList>
    </citation>
    <scope>NUCLEOTIDE SEQUENCE</scope>
</reference>
<dbReference type="Gene3D" id="3.40.50.150">
    <property type="entry name" value="Vaccinia Virus protein VP39"/>
    <property type="match status" value="1"/>
</dbReference>
<name>A0AA35SXN0_GEOBA</name>
<proteinExistence type="predicted"/>
<keyword evidence="3" id="KW-1185">Reference proteome</keyword>
<dbReference type="GO" id="GO:0032259">
    <property type="term" value="P:methylation"/>
    <property type="evidence" value="ECO:0007669"/>
    <property type="project" value="UniProtKB-KW"/>
</dbReference>
<dbReference type="PANTHER" id="PTHR14663">
    <property type="entry name" value="METHYLTRANSFERASE NSUN7-RELATED"/>
    <property type="match status" value="1"/>
</dbReference>
<dbReference type="EMBL" id="CASHTH010002970">
    <property type="protein sequence ID" value="CAI8038010.1"/>
    <property type="molecule type" value="Genomic_DNA"/>
</dbReference>
<dbReference type="Proteomes" id="UP001174909">
    <property type="component" value="Unassembled WGS sequence"/>
</dbReference>
<protein>
    <submittedName>
        <fullName evidence="2">Methyltransferase NSUN7</fullName>
    </submittedName>
</protein>
<evidence type="ECO:0000313" key="2">
    <source>
        <dbReference type="EMBL" id="CAI8038010.1"/>
    </source>
</evidence>
<dbReference type="GO" id="GO:0008168">
    <property type="term" value="F:methyltransferase activity"/>
    <property type="evidence" value="ECO:0007669"/>
    <property type="project" value="UniProtKB-KW"/>
</dbReference>
<sequence>MASTLPASSMKSSEDSPTPPAKRFAPGSGGSSISSTPAPDEKRPLTGKRCVDSDGVYSVERFRRYDLALRLFSTISKGRFAGDVSFPDSNCRRKVYRLVFDLLYHRGVIEEMLIESGFYSRNCELHGQQTLVQLMTYDYQQWKFSLKLPREDLENVPTVMLTVAKALCKHRVRLNAALARMRVKSNAQTTSHLMTEASFAKYQAVVTQPFHVRINASKVHNLQRGVISPLCEDGYTLCAGREELKKGEKRFWQQERTLLAFSPDAREAFLHHPLLSEGLLVPQDSASYYLVEAIRDLIAQCTGDVILTHCNSGAEVAHIASLLSRGSRVVVYGVLPVQMDSLKRSLHAQEIDTLPDVDFVHAPFTTADSADLSNASVIICLPPSSLSTVTQPLDFILQEGDHFASLLLSEKRQQLRNSLPREQNSTLAPALTSESAQIFCPPYCV</sequence>
<dbReference type="PANTHER" id="PTHR14663:SF2">
    <property type="entry name" value="METHYLTRANSFERASE NSUN7-RELATED"/>
    <property type="match status" value="1"/>
</dbReference>
<dbReference type="InterPro" id="IPR042620">
    <property type="entry name" value="NSUN7"/>
</dbReference>
<dbReference type="AlphaFoldDB" id="A0AA35SXN0"/>
<comment type="caution">
    <text evidence="2">The sequence shown here is derived from an EMBL/GenBank/DDBJ whole genome shotgun (WGS) entry which is preliminary data.</text>
</comment>
<feature type="region of interest" description="Disordered" evidence="1">
    <location>
        <begin position="1"/>
        <end position="47"/>
    </location>
</feature>
<accession>A0AA35SXN0</accession>